<evidence type="ECO:0000256" key="1">
    <source>
        <dbReference type="SAM" id="MobiDB-lite"/>
    </source>
</evidence>
<feature type="region of interest" description="Disordered" evidence="1">
    <location>
        <begin position="1058"/>
        <end position="1084"/>
    </location>
</feature>
<feature type="compositionally biased region" description="Acidic residues" evidence="1">
    <location>
        <begin position="1627"/>
        <end position="1658"/>
    </location>
</feature>
<comment type="caution">
    <text evidence="2">The sequence shown here is derived from an EMBL/GenBank/DDBJ whole genome shotgun (WGS) entry which is preliminary data.</text>
</comment>
<sequence>MDFARFSFSHASARNSYRVRNENELFDCPEIDSMKMNFLPQSFFHLLKVSYNFTDPYVAMSIVPDQFDLENKKNSLLVNLAAAGFVYRNPNELHASIMSHYAFATKYCKSDDVDEFLSDHSIDTLSFVSPQLSKIYKFFHKKEKNFILLFYTPVGFAIYRPSLVDMNEAHNIGIVLSKKDILNCDIENFSIRLCTPSAANFQATRDNQAISFCDFTLIQGTWQPKLNLNIVSRIFTYINYKYSSTRDCCTINFSAFSGMSYRVVGLIGRYSDILKLFTPKNSEIENSFVKQLHGMNKYLNPQMYYIKTERAVSYVILYLPDDFMPNHPHYKEVTEYAYTFMRRACTITLFVPNTEIKPPKYQIFNHIQGLINQANSAELLFFGSGKSQIISHCQQITSNSLEFDDLSDFVSWMSWVSPFYAFDFSSVDFQISKDGISFDKNTLLNLIENEVLLRSGNRHFIDTILYGVYEHKSPEEIADMILKSKEQDKDIGKLINNAVYLAKIAADMRRNQKCAVCHMRNYASMTEEQKIQERTNHDLNELCPWCCLKKLKVQDKENTPEAKNYSNFIKSYDSKLSSFNKELKIFTDILIKKAKPSSKTVEKDPYIEIDPIYEFVIWFFEYWCIYNLESDWDELKEGNILQIDNFDDVERDENGHVTEETKQCINKLTGDHFYIENEIKDVDIYLQKLITISKMYGHLVDSNDIFEGFQAFLTKKIANLINAVQPLPYSYFQRKYEERLKQLEKKYIKHDINKNYPNKKDNPNIAFKSIMATYKMTLDVVVDNNNNYLDFKDYTFNTVNQLAHEKFSTKQLQCEKAVYLKQQPFHLKIINSWRVNIGVLALVAIGNKARLIFLPQNFDGKFVDNYLYETTINDSDHCYASFAPLPYTLCIVSDSEEDKDRFIALIQVSLDFSSAVEVKRRPLECLLPIPSARETRNMATDLLLEEEEDDNDDDDDDDTSKKKSKKKHSKKKKDKKKKTEEIVKVKTSFDGFIIDETATYGALGATIYFGKPNIQPINFLIEFNPSKLSIKKVHRLIFSNCPRFPVCPLHFYKLPQQKEEKGDQNSEQKQNNNEQHPQPQKPQVERNDELYDSIICISQIPDFTQPQYILVYSEKSVNIIQITLDGLGDSIANKIGVSDYEGDNILVFARKNQPPTLQSASDELPKFPDWLDMFNPNFDFLSVPEFVAGCNLKYGYSEIERVFFPTHIPYPIELVKFEVLNTLDGPEVKAQNAELFRGIKSAMANVVPLKDGWSVPFRIYKKGNLTNSNEFDLADLFYGKNNYDAVINFLTRLVSIPQIFVGSIPRPPAEAERYLINSIISMSVRFMSKFPPLPLLRGSYERKCMTISLVDIGTNADGSSIISSISGVPFTKLLPGSVNVGVNYIPIFNSDQKTFPLFEPELLKSKISVIRGKSVVGFNNVIACHFKPDRCGLVASNFVTLFCAMKCSDIVIINAGNQTHFLIDVLKFFIELVSKFDGNYKKLFDDDTKSNNNDDDDDDDNDDENENDDNDDDTESIFPILKGIAFVTELGNDPLAKIHEIELKLSKALTFRDKATTDIFSGRNTFVPSEYSTFEIARSIANEQLLNNRHLKNLRQTNEAYKSLTKYCGNFGSILSHIDFMMYTDRDTDEEAPQNESDAISDDSDEDIEEEEEAANDD</sequence>
<feature type="compositionally biased region" description="Acidic residues" evidence="1">
    <location>
        <begin position="1493"/>
        <end position="1515"/>
    </location>
</feature>
<protein>
    <submittedName>
        <fullName evidence="2">Uncharacterized protein</fullName>
    </submittedName>
</protein>
<feature type="region of interest" description="Disordered" evidence="1">
    <location>
        <begin position="1487"/>
        <end position="1515"/>
    </location>
</feature>
<keyword evidence="3" id="KW-1185">Reference proteome</keyword>
<dbReference type="PANTHER" id="PTHR35711">
    <property type="entry name" value="EXPRESSED PROTEIN"/>
    <property type="match status" value="1"/>
</dbReference>
<evidence type="ECO:0000313" key="2">
    <source>
        <dbReference type="EMBL" id="KAK8899523.1"/>
    </source>
</evidence>
<dbReference type="Proteomes" id="UP001470230">
    <property type="component" value="Unassembled WGS sequence"/>
</dbReference>
<accession>A0ABR2L8Z7</accession>
<dbReference type="PANTHER" id="PTHR35711:SF1">
    <property type="entry name" value="ECTODERMAL, ISOFORM F"/>
    <property type="match status" value="1"/>
</dbReference>
<feature type="region of interest" description="Disordered" evidence="1">
    <location>
        <begin position="1626"/>
        <end position="1658"/>
    </location>
</feature>
<dbReference type="EMBL" id="JAPFFF010000001">
    <property type="protein sequence ID" value="KAK8899523.1"/>
    <property type="molecule type" value="Genomic_DNA"/>
</dbReference>
<feature type="compositionally biased region" description="Basic residues" evidence="1">
    <location>
        <begin position="962"/>
        <end position="976"/>
    </location>
</feature>
<reference evidence="2 3" key="1">
    <citation type="submission" date="2024-04" db="EMBL/GenBank/DDBJ databases">
        <title>Tritrichomonas musculus Genome.</title>
        <authorList>
            <person name="Alves-Ferreira E."/>
            <person name="Grigg M."/>
            <person name="Lorenzi H."/>
            <person name="Galac M."/>
        </authorList>
    </citation>
    <scope>NUCLEOTIDE SEQUENCE [LARGE SCALE GENOMIC DNA]</scope>
    <source>
        <strain evidence="2 3">EAF2021</strain>
    </source>
</reference>
<evidence type="ECO:0000313" key="3">
    <source>
        <dbReference type="Proteomes" id="UP001470230"/>
    </source>
</evidence>
<proteinExistence type="predicted"/>
<feature type="compositionally biased region" description="Acidic residues" evidence="1">
    <location>
        <begin position="944"/>
        <end position="958"/>
    </location>
</feature>
<name>A0ABR2L8Z7_9EUKA</name>
<gene>
    <name evidence="2" type="ORF">M9Y10_001839</name>
</gene>
<feature type="region of interest" description="Disordered" evidence="1">
    <location>
        <begin position="944"/>
        <end position="977"/>
    </location>
</feature>
<organism evidence="2 3">
    <name type="scientific">Tritrichomonas musculus</name>
    <dbReference type="NCBI Taxonomy" id="1915356"/>
    <lineage>
        <taxon>Eukaryota</taxon>
        <taxon>Metamonada</taxon>
        <taxon>Parabasalia</taxon>
        <taxon>Tritrichomonadida</taxon>
        <taxon>Tritrichomonadidae</taxon>
        <taxon>Tritrichomonas</taxon>
    </lineage>
</organism>